<dbReference type="AlphaFoldDB" id="H3NHV1"/>
<dbReference type="Pfam" id="PF15980">
    <property type="entry name" value="ComGF"/>
    <property type="match status" value="1"/>
</dbReference>
<organism evidence="3 4">
    <name type="scientific">Facklamia languida CCUG 37842</name>
    <dbReference type="NCBI Taxonomy" id="883113"/>
    <lineage>
        <taxon>Bacteria</taxon>
        <taxon>Bacillati</taxon>
        <taxon>Bacillota</taxon>
        <taxon>Bacilli</taxon>
        <taxon>Lactobacillales</taxon>
        <taxon>Aerococcaceae</taxon>
        <taxon>Facklamia</taxon>
    </lineage>
</organism>
<sequence>MKFNYKPLSRKTNKQGGFTLMETLLALLILSLILQSLMTCLSHFRRIDQEIRSDLDLEWQHFCLIFDQELQHFTIQDWSTSQIELTDSQVPHNHTRIILNKQKIYKTPGHQPYLYQVRSWRITRLGSCLNIQVEFTNQQVYRHLFKVHFIDEEISHEAA</sequence>
<dbReference type="Pfam" id="PF07963">
    <property type="entry name" value="N_methyl"/>
    <property type="match status" value="1"/>
</dbReference>
<keyword evidence="2" id="KW-0178">Competence</keyword>
<reference evidence="3 4" key="1">
    <citation type="submission" date="2012-01" db="EMBL/GenBank/DDBJ databases">
        <title>The Genome Sequence of Facklamia languida CCUG 37842.</title>
        <authorList>
            <consortium name="The Broad Institute Genome Sequencing Platform"/>
            <person name="Earl A."/>
            <person name="Ward D."/>
            <person name="Feldgarden M."/>
            <person name="Gevers D."/>
            <person name="Huys G."/>
            <person name="Young S.K."/>
            <person name="Zeng Q."/>
            <person name="Gargeya S."/>
            <person name="Fitzgerald M."/>
            <person name="Haas B."/>
            <person name="Abouelleil A."/>
            <person name="Alvarado L."/>
            <person name="Arachchi H.M."/>
            <person name="Berlin A."/>
            <person name="Chapman S.B."/>
            <person name="Gearin G."/>
            <person name="Goldberg J."/>
            <person name="Griggs A."/>
            <person name="Gujja S."/>
            <person name="Hansen M."/>
            <person name="Heiman D."/>
            <person name="Howarth C."/>
            <person name="Larimer J."/>
            <person name="Lui A."/>
            <person name="MacDonald P.J.P."/>
            <person name="McCowen C."/>
            <person name="Montmayeur A."/>
            <person name="Murphy C."/>
            <person name="Neiman D."/>
            <person name="Pearson M."/>
            <person name="Priest M."/>
            <person name="Roberts A."/>
            <person name="Saif S."/>
            <person name="Shea T."/>
            <person name="Sisk P."/>
            <person name="Stolte C."/>
            <person name="Sykes S."/>
            <person name="Wortman J."/>
            <person name="Nusbaum C."/>
            <person name="Birren B."/>
        </authorList>
    </citation>
    <scope>NUCLEOTIDE SEQUENCE [LARGE SCALE GENOMIC DNA]</scope>
    <source>
        <strain evidence="3 4">CCUG 37842</strain>
    </source>
</reference>
<dbReference type="GO" id="GO:0030420">
    <property type="term" value="P:establishment of competence for transformation"/>
    <property type="evidence" value="ECO:0007669"/>
    <property type="project" value="UniProtKB-KW"/>
</dbReference>
<proteinExistence type="predicted"/>
<dbReference type="InterPro" id="IPR012902">
    <property type="entry name" value="N_methyl_site"/>
</dbReference>
<dbReference type="eggNOG" id="COG4940">
    <property type="taxonomic scope" value="Bacteria"/>
</dbReference>
<accession>H3NHV1</accession>
<gene>
    <name evidence="3" type="ORF">HMPREF9708_00379</name>
</gene>
<dbReference type="HOGENOM" id="CLU_126422_2_0_9"/>
<evidence type="ECO:0000256" key="1">
    <source>
        <dbReference type="ARBA" id="ARBA00004241"/>
    </source>
</evidence>
<dbReference type="NCBIfam" id="TIGR02532">
    <property type="entry name" value="IV_pilin_GFxxxE"/>
    <property type="match status" value="1"/>
</dbReference>
<protein>
    <submittedName>
        <fullName evidence="3">Prepilin-type N-terminal cleavage/methylation domain-containing protein</fullName>
    </submittedName>
</protein>
<dbReference type="GO" id="GO:0009986">
    <property type="term" value="C:cell surface"/>
    <property type="evidence" value="ECO:0007669"/>
    <property type="project" value="UniProtKB-SubCell"/>
</dbReference>
<comment type="subcellular location">
    <subcellularLocation>
        <location evidence="1">Cell surface</location>
    </subcellularLocation>
</comment>
<dbReference type="Proteomes" id="UP000006190">
    <property type="component" value="Unassembled WGS sequence"/>
</dbReference>
<name>H3NHV1_9LACT</name>
<dbReference type="EMBL" id="AGEG01000003">
    <property type="protein sequence ID" value="EHR37750.1"/>
    <property type="molecule type" value="Genomic_DNA"/>
</dbReference>
<dbReference type="NCBIfam" id="NF041002">
    <property type="entry name" value="pilin_ComGF"/>
    <property type="match status" value="1"/>
</dbReference>
<evidence type="ECO:0000313" key="3">
    <source>
        <dbReference type="EMBL" id="EHR37750.1"/>
    </source>
</evidence>
<dbReference type="RefSeq" id="WP_006308328.1">
    <property type="nucleotide sequence ID" value="NZ_JH601133.1"/>
</dbReference>
<evidence type="ECO:0000313" key="4">
    <source>
        <dbReference type="Proteomes" id="UP000006190"/>
    </source>
</evidence>
<dbReference type="InterPro" id="IPR016977">
    <property type="entry name" value="ComGF"/>
</dbReference>
<dbReference type="STRING" id="883113.HMPREF9708_00379"/>
<dbReference type="PATRIC" id="fig|883113.3.peg.383"/>
<dbReference type="OrthoDB" id="2139706at2"/>
<evidence type="ECO:0000256" key="2">
    <source>
        <dbReference type="ARBA" id="ARBA00023287"/>
    </source>
</evidence>
<keyword evidence="4" id="KW-1185">Reference proteome</keyword>
<comment type="caution">
    <text evidence="3">The sequence shown here is derived from an EMBL/GenBank/DDBJ whole genome shotgun (WGS) entry which is preliminary data.</text>
</comment>